<dbReference type="Proteomes" id="UP001055879">
    <property type="component" value="Linkage Group LG16"/>
</dbReference>
<comment type="caution">
    <text evidence="1">The sequence shown here is derived from an EMBL/GenBank/DDBJ whole genome shotgun (WGS) entry which is preliminary data.</text>
</comment>
<dbReference type="EMBL" id="CM042062">
    <property type="protein sequence ID" value="KAI3669081.1"/>
    <property type="molecule type" value="Genomic_DNA"/>
</dbReference>
<reference evidence="2" key="1">
    <citation type="journal article" date="2022" name="Mol. Ecol. Resour.">
        <title>The genomes of chicory, endive, great burdock and yacon provide insights into Asteraceae palaeo-polyploidization history and plant inulin production.</title>
        <authorList>
            <person name="Fan W."/>
            <person name="Wang S."/>
            <person name="Wang H."/>
            <person name="Wang A."/>
            <person name="Jiang F."/>
            <person name="Liu H."/>
            <person name="Zhao H."/>
            <person name="Xu D."/>
            <person name="Zhang Y."/>
        </authorList>
    </citation>
    <scope>NUCLEOTIDE SEQUENCE [LARGE SCALE GENOMIC DNA]</scope>
    <source>
        <strain evidence="2">cv. Niubang</strain>
    </source>
</reference>
<proteinExistence type="predicted"/>
<evidence type="ECO:0000313" key="2">
    <source>
        <dbReference type="Proteomes" id="UP001055879"/>
    </source>
</evidence>
<gene>
    <name evidence="1" type="ORF">L6452_40304</name>
</gene>
<sequence>MFPGEQATLPPSPSISSAPTTSSDHDQPHAAAGGSVHPQNNNQSWSNVPYMENSQTEIHTQFPATVTDDIVGQLQSFQALACDQMNSNDHNEDATGYDKVGQPPSIASIIENRHKTSQSTVVGGNCNVIDLPPSPKEASENGISAGDRNLSPEKYNQMSMTGKSIWRYKPPAYYLDDEKY</sequence>
<name>A0ACB8XMD5_ARCLA</name>
<evidence type="ECO:0000313" key="1">
    <source>
        <dbReference type="EMBL" id="KAI3669081.1"/>
    </source>
</evidence>
<protein>
    <submittedName>
        <fullName evidence="1">Uncharacterized protein</fullName>
    </submittedName>
</protein>
<organism evidence="1 2">
    <name type="scientific">Arctium lappa</name>
    <name type="common">Greater burdock</name>
    <name type="synonym">Lappa major</name>
    <dbReference type="NCBI Taxonomy" id="4217"/>
    <lineage>
        <taxon>Eukaryota</taxon>
        <taxon>Viridiplantae</taxon>
        <taxon>Streptophyta</taxon>
        <taxon>Embryophyta</taxon>
        <taxon>Tracheophyta</taxon>
        <taxon>Spermatophyta</taxon>
        <taxon>Magnoliopsida</taxon>
        <taxon>eudicotyledons</taxon>
        <taxon>Gunneridae</taxon>
        <taxon>Pentapetalae</taxon>
        <taxon>asterids</taxon>
        <taxon>campanulids</taxon>
        <taxon>Asterales</taxon>
        <taxon>Asteraceae</taxon>
        <taxon>Carduoideae</taxon>
        <taxon>Cardueae</taxon>
        <taxon>Arctiinae</taxon>
        <taxon>Arctium</taxon>
    </lineage>
</organism>
<keyword evidence="2" id="KW-1185">Reference proteome</keyword>
<accession>A0ACB8XMD5</accession>
<reference evidence="1 2" key="2">
    <citation type="journal article" date="2022" name="Mol. Ecol. Resour.">
        <title>The genomes of chicory, endive, great burdock and yacon provide insights into Asteraceae paleo-polyploidization history and plant inulin production.</title>
        <authorList>
            <person name="Fan W."/>
            <person name="Wang S."/>
            <person name="Wang H."/>
            <person name="Wang A."/>
            <person name="Jiang F."/>
            <person name="Liu H."/>
            <person name="Zhao H."/>
            <person name="Xu D."/>
            <person name="Zhang Y."/>
        </authorList>
    </citation>
    <scope>NUCLEOTIDE SEQUENCE [LARGE SCALE GENOMIC DNA]</scope>
    <source>
        <strain evidence="2">cv. Niubang</strain>
    </source>
</reference>